<evidence type="ECO:0000313" key="3">
    <source>
        <dbReference type="EMBL" id="QNL44294.1"/>
    </source>
</evidence>
<dbReference type="PANTHER" id="PTHR13939">
    <property type="entry name" value="NICOTINAMIDE-NUCLEOTIDE AMIDOHYDROLASE PNCC"/>
    <property type="match status" value="1"/>
</dbReference>
<dbReference type="PANTHER" id="PTHR13939:SF0">
    <property type="entry name" value="NMN AMIDOHYDROLASE-LIKE PROTEIN YFAY"/>
    <property type="match status" value="1"/>
</dbReference>
<accession>A0A7G9B413</accession>
<dbReference type="EMBL" id="CP060490">
    <property type="protein sequence ID" value="QNL44294.1"/>
    <property type="molecule type" value="Genomic_DNA"/>
</dbReference>
<dbReference type="Gene3D" id="3.40.980.10">
    <property type="entry name" value="MoaB/Mog-like domain"/>
    <property type="match status" value="1"/>
</dbReference>
<dbReference type="InterPro" id="IPR001453">
    <property type="entry name" value="MoaB/Mog_dom"/>
</dbReference>
<dbReference type="InterPro" id="IPR008135">
    <property type="entry name" value="Competence-induced_CinA"/>
</dbReference>
<dbReference type="CDD" id="cd00885">
    <property type="entry name" value="cinA"/>
    <property type="match status" value="1"/>
</dbReference>
<sequence length="417" mass="44958">MAHTAELIAVGTELLLGNVANLDAQILSEGLSALGINVYYHTVVGDNPERLSAALETARRRSDIILTTGGLGPTYDDLTKQTICRVFGRELELHQDIVDTLRDMFARSFHKPMTENNIQQAMLPVGCTVFDNPIGTAPGCAFCEGGVHVLMLPGPPHECEFMFRRHAVPYLKGLSGDVIVSHDLRIFGMGESEVEQILRERMKSLTNPTLAPYAKRSEMLLRCTAKAATEEEAEAMLAPVMEEVRGILGDVIYGVDVGSLEEVCMARLKERSLTFATAESCTGGMIAQRITELSGASAVFRGGVVSYWSEVKADVLRVPRQLLDAYGAVSEPVAKAMAEGARAVTGADIGLSVTGVAGPDKDERGNEVGTVFVGLAAPDGVWCKALSYGAKRRDRIRGNASNVAFDLLRRYLTGLPL</sequence>
<evidence type="ECO:0000313" key="4">
    <source>
        <dbReference type="Proteomes" id="UP000515960"/>
    </source>
</evidence>
<gene>
    <name evidence="1" type="primary">cinA</name>
    <name evidence="3" type="ORF">H8790_12775</name>
</gene>
<organism evidence="3 4">
    <name type="scientific">Oscillibacter hominis</name>
    <dbReference type="NCBI Taxonomy" id="2763056"/>
    <lineage>
        <taxon>Bacteria</taxon>
        <taxon>Bacillati</taxon>
        <taxon>Bacillota</taxon>
        <taxon>Clostridia</taxon>
        <taxon>Eubacteriales</taxon>
        <taxon>Oscillospiraceae</taxon>
        <taxon>Oscillibacter</taxon>
    </lineage>
</organism>
<dbReference type="Pfam" id="PF00994">
    <property type="entry name" value="MoCF_biosynth"/>
    <property type="match status" value="1"/>
</dbReference>
<dbReference type="SMART" id="SM00852">
    <property type="entry name" value="MoCF_biosynth"/>
    <property type="match status" value="1"/>
</dbReference>
<name>A0A7G9B413_9FIRM</name>
<dbReference type="AlphaFoldDB" id="A0A7G9B413"/>
<dbReference type="NCBIfam" id="TIGR00200">
    <property type="entry name" value="cinA_nterm"/>
    <property type="match status" value="1"/>
</dbReference>
<dbReference type="KEGG" id="ohi:H8790_12775"/>
<evidence type="ECO:0000256" key="1">
    <source>
        <dbReference type="HAMAP-Rule" id="MF_00226"/>
    </source>
</evidence>
<keyword evidence="4" id="KW-1185">Reference proteome</keyword>
<feature type="domain" description="MoaB/Mog" evidence="2">
    <location>
        <begin position="6"/>
        <end position="173"/>
    </location>
</feature>
<dbReference type="InterPro" id="IPR050101">
    <property type="entry name" value="CinA"/>
</dbReference>
<dbReference type="SUPFAM" id="SSF53218">
    <property type="entry name" value="Molybdenum cofactor biosynthesis proteins"/>
    <property type="match status" value="1"/>
</dbReference>
<dbReference type="InterPro" id="IPR041424">
    <property type="entry name" value="CinA_KH"/>
</dbReference>
<evidence type="ECO:0000259" key="2">
    <source>
        <dbReference type="SMART" id="SM00852"/>
    </source>
</evidence>
<dbReference type="Gene3D" id="3.30.70.2860">
    <property type="match status" value="1"/>
</dbReference>
<dbReference type="HAMAP" id="MF_00226_B">
    <property type="entry name" value="CinA_B"/>
    <property type="match status" value="1"/>
</dbReference>
<reference evidence="3 4" key="1">
    <citation type="submission" date="2020-08" db="EMBL/GenBank/DDBJ databases">
        <authorList>
            <person name="Liu C."/>
            <person name="Sun Q."/>
        </authorList>
    </citation>
    <scope>NUCLEOTIDE SEQUENCE [LARGE SCALE GENOMIC DNA]</scope>
    <source>
        <strain evidence="3 4">NSJ-62</strain>
    </source>
</reference>
<dbReference type="SUPFAM" id="SSF142433">
    <property type="entry name" value="CinA-like"/>
    <property type="match status" value="1"/>
</dbReference>
<dbReference type="InterPro" id="IPR008136">
    <property type="entry name" value="CinA_C"/>
</dbReference>
<protein>
    <recommendedName>
        <fullName evidence="1">Putative competence-damage inducible protein</fullName>
    </recommendedName>
</protein>
<dbReference type="Gene3D" id="3.90.950.20">
    <property type="entry name" value="CinA-like"/>
    <property type="match status" value="1"/>
</dbReference>
<dbReference type="RefSeq" id="WP_187332895.1">
    <property type="nucleotide sequence ID" value="NZ_CP060490.1"/>
</dbReference>
<dbReference type="Proteomes" id="UP000515960">
    <property type="component" value="Chromosome"/>
</dbReference>
<comment type="similarity">
    <text evidence="1">Belongs to the CinA family.</text>
</comment>
<dbReference type="InterPro" id="IPR036425">
    <property type="entry name" value="MoaB/Mog-like_dom_sf"/>
</dbReference>
<dbReference type="NCBIfam" id="NF001813">
    <property type="entry name" value="PRK00549.1"/>
    <property type="match status" value="1"/>
</dbReference>
<dbReference type="Pfam" id="PF02464">
    <property type="entry name" value="CinA"/>
    <property type="match status" value="1"/>
</dbReference>
<dbReference type="InterPro" id="IPR036653">
    <property type="entry name" value="CinA-like_C"/>
</dbReference>
<proteinExistence type="inferred from homology"/>
<dbReference type="PIRSF" id="PIRSF006728">
    <property type="entry name" value="CinA"/>
    <property type="match status" value="1"/>
</dbReference>
<dbReference type="Pfam" id="PF18146">
    <property type="entry name" value="CinA_KH"/>
    <property type="match status" value="1"/>
</dbReference>
<dbReference type="NCBIfam" id="TIGR00199">
    <property type="entry name" value="PncC_domain"/>
    <property type="match status" value="1"/>
</dbReference>